<dbReference type="PANTHER" id="PTHR10322:SF23">
    <property type="entry name" value="DNA POLYMERASE DELTA CATALYTIC SUBUNIT"/>
    <property type="match status" value="1"/>
</dbReference>
<reference evidence="10" key="1">
    <citation type="submission" date="2021-02" db="EMBL/GenBank/DDBJ databases">
        <authorList>
            <person name="Dougan E. K."/>
            <person name="Rhodes N."/>
            <person name="Thang M."/>
            <person name="Chan C."/>
        </authorList>
    </citation>
    <scope>NUCLEOTIDE SEQUENCE</scope>
</reference>
<keyword evidence="4 7" id="KW-0239">DNA-directed DNA polymerase</keyword>
<keyword evidence="7" id="KW-0235">DNA replication</keyword>
<evidence type="ECO:0000256" key="2">
    <source>
        <dbReference type="ARBA" id="ARBA00022679"/>
    </source>
</evidence>
<keyword evidence="11" id="KW-1185">Reference proteome</keyword>
<evidence type="ECO:0000313" key="11">
    <source>
        <dbReference type="Proteomes" id="UP000601435"/>
    </source>
</evidence>
<dbReference type="GO" id="GO:0043625">
    <property type="term" value="C:delta DNA polymerase complex"/>
    <property type="evidence" value="ECO:0007669"/>
    <property type="project" value="TreeGrafter"/>
</dbReference>
<dbReference type="GO" id="GO:0045004">
    <property type="term" value="P:DNA replication proofreading"/>
    <property type="evidence" value="ECO:0007669"/>
    <property type="project" value="TreeGrafter"/>
</dbReference>
<dbReference type="PRINTS" id="PR00106">
    <property type="entry name" value="DNAPOLB"/>
</dbReference>
<evidence type="ECO:0000256" key="5">
    <source>
        <dbReference type="ARBA" id="ARBA00023125"/>
    </source>
</evidence>
<dbReference type="InterPro" id="IPR023211">
    <property type="entry name" value="DNA_pol_palm_dom_sf"/>
</dbReference>
<dbReference type="Gene3D" id="3.30.342.10">
    <property type="entry name" value="DNA Polymerase, chain B, domain 1"/>
    <property type="match status" value="1"/>
</dbReference>
<comment type="similarity">
    <text evidence="1 7">Belongs to the DNA polymerase type-B family.</text>
</comment>
<dbReference type="OrthoDB" id="2414538at2759"/>
<dbReference type="SMART" id="SM00486">
    <property type="entry name" value="POLBc"/>
    <property type="match status" value="1"/>
</dbReference>
<evidence type="ECO:0000256" key="4">
    <source>
        <dbReference type="ARBA" id="ARBA00022932"/>
    </source>
</evidence>
<evidence type="ECO:0000259" key="9">
    <source>
        <dbReference type="Pfam" id="PF03104"/>
    </source>
</evidence>
<evidence type="ECO:0000256" key="3">
    <source>
        <dbReference type="ARBA" id="ARBA00022695"/>
    </source>
</evidence>
<evidence type="ECO:0000256" key="7">
    <source>
        <dbReference type="RuleBase" id="RU000442"/>
    </source>
</evidence>
<feature type="domain" description="DNA-directed DNA polymerase family B exonuclease" evidence="9">
    <location>
        <begin position="65"/>
        <end position="291"/>
    </location>
</feature>
<evidence type="ECO:0000313" key="10">
    <source>
        <dbReference type="EMBL" id="CAE7588759.1"/>
    </source>
</evidence>
<dbReference type="GO" id="GO:0006297">
    <property type="term" value="P:nucleotide-excision repair, DNA gap filling"/>
    <property type="evidence" value="ECO:0007669"/>
    <property type="project" value="TreeGrafter"/>
</dbReference>
<protein>
    <recommendedName>
        <fullName evidence="7">DNA polymerase</fullName>
        <ecNumber evidence="7">2.7.7.7</ecNumber>
    </recommendedName>
</protein>
<dbReference type="GO" id="GO:0003677">
    <property type="term" value="F:DNA binding"/>
    <property type="evidence" value="ECO:0007669"/>
    <property type="project" value="UniProtKB-KW"/>
</dbReference>
<evidence type="ECO:0000259" key="8">
    <source>
        <dbReference type="Pfam" id="PF00136"/>
    </source>
</evidence>
<dbReference type="GO" id="GO:0003887">
    <property type="term" value="F:DNA-directed DNA polymerase activity"/>
    <property type="evidence" value="ECO:0007669"/>
    <property type="project" value="UniProtKB-KW"/>
</dbReference>
<dbReference type="InterPro" id="IPR006134">
    <property type="entry name" value="DNA-dir_DNA_pol_B_multi_dom"/>
</dbReference>
<dbReference type="InterPro" id="IPR050240">
    <property type="entry name" value="DNA_pol_type-B"/>
</dbReference>
<keyword evidence="3 7" id="KW-0548">Nucleotidyltransferase</keyword>
<evidence type="ECO:0000256" key="6">
    <source>
        <dbReference type="ARBA" id="ARBA00049244"/>
    </source>
</evidence>
<organism evidence="10 11">
    <name type="scientific">Symbiodinium necroappetens</name>
    <dbReference type="NCBI Taxonomy" id="1628268"/>
    <lineage>
        <taxon>Eukaryota</taxon>
        <taxon>Sar</taxon>
        <taxon>Alveolata</taxon>
        <taxon>Dinophyceae</taxon>
        <taxon>Suessiales</taxon>
        <taxon>Symbiodiniaceae</taxon>
        <taxon>Symbiodinium</taxon>
    </lineage>
</organism>
<feature type="domain" description="DNA-directed DNA polymerase family B multifunctional" evidence="8">
    <location>
        <begin position="355"/>
        <end position="795"/>
    </location>
</feature>
<dbReference type="Gene3D" id="3.30.420.10">
    <property type="entry name" value="Ribonuclease H-like superfamily/Ribonuclease H"/>
    <property type="match status" value="1"/>
</dbReference>
<gene>
    <name evidence="10" type="primary">POLD1</name>
    <name evidence="10" type="ORF">SNEC2469_LOCUS17018</name>
</gene>
<dbReference type="Gene3D" id="1.10.132.60">
    <property type="entry name" value="DNA polymerase family B, C-terminal domain"/>
    <property type="match status" value="1"/>
</dbReference>
<accession>A0A812UQ00</accession>
<dbReference type="InterPro" id="IPR017964">
    <property type="entry name" value="DNA-dir_DNA_pol_B_CS"/>
</dbReference>
<dbReference type="AlphaFoldDB" id="A0A812UQ00"/>
<dbReference type="Pfam" id="PF03104">
    <property type="entry name" value="DNA_pol_B_exo1"/>
    <property type="match status" value="1"/>
</dbReference>
<dbReference type="PROSITE" id="PS00116">
    <property type="entry name" value="DNA_POLYMERASE_B"/>
    <property type="match status" value="1"/>
</dbReference>
<dbReference type="EC" id="2.7.7.7" evidence="7"/>
<evidence type="ECO:0000256" key="1">
    <source>
        <dbReference type="ARBA" id="ARBA00005755"/>
    </source>
</evidence>
<dbReference type="InterPro" id="IPR012337">
    <property type="entry name" value="RNaseH-like_sf"/>
</dbReference>
<dbReference type="GO" id="GO:0000166">
    <property type="term" value="F:nucleotide binding"/>
    <property type="evidence" value="ECO:0007669"/>
    <property type="project" value="InterPro"/>
</dbReference>
<sequence length="944" mass="102520">MPPSPAGSQKAIVAVQVVRRTPILYFQAEEILLMVSVAGPKLVSPCLKALEGLQLSNSEVQATAVFEANIALILRFLIDNDLGGGRWIEFEAGAFLVVSETSRSTTAQIELDVHLGHGTKFRALPMDTDAGSFVPPLRTAALELSVDVESQLVTGAACVLTVEGQAQPVARAVWLRALATQQVTEEAADSAVLFLSEDEEVLLQHLGETLAAMDADIILTYDLSETVRRMLGKRGIAKAGSPLARSLCRRLGAEVKLTPKSNEVSGMTGRLGFDLQKQVEKDHRLVDYSLGALSQHFCRIPLPELSAATRAKVLRSRPRAYAQHLLRQAEASANIFHHLAYLYNFVEMARVTGCPLSYLLERGQAIKVQCQLLREARLRGFVLPQRPGTGEDTTYEGATVLEPACGFYRCPIAVLDFASLYPSIMMAHNLCYSTLLPPGREKKPDCPDFTESPPTAGSEHATCFVKAQVRKGLLPSILEHLLAARKAAKAQLAQCDPGEAGATRRKVLHGRQLALKLSANSVYGFTGATNGPLPCLEVAGAVTAYGREMIQATKAKVEQHFTTGLGYAYNAEVVYGDTDSVMVKFGPEGFALDEAIKVSKEASTVCSSIFPAPVRLEFEKVYQPFLLMAKKRYAGMAFASSSSSPELETKGIETVRRDWCDLVRHGLEETLKRLLVSDGSDGCQKAIAHVRDVCNDLRQNKIDFRSLVISKSLGRNEYTAKAPHAEVAEKLKKRDATTAPRLGDRVSYLVLAGAAKAKVYEKAEDPLYALENDLPIDADYYLENQLKQPLVRVFELVCGDVHKAESLLFGGLTSQKVVVSTSKGGMGKFVKPRPKCLSCSADIDHGAVCTLCKEKLPEIKAQALGRVRALAEELSQLRAACARDCALPSGAFPQLPADEPVSDQGQASERCLNEGCPVIFSRARVAKQLGSAREALQRLDVKEA</sequence>
<dbReference type="InterPro" id="IPR042087">
    <property type="entry name" value="DNA_pol_B_thumb"/>
</dbReference>
<dbReference type="GO" id="GO:0006287">
    <property type="term" value="P:base-excision repair, gap-filling"/>
    <property type="evidence" value="ECO:0007669"/>
    <property type="project" value="TreeGrafter"/>
</dbReference>
<dbReference type="EMBL" id="CAJNJA010027920">
    <property type="protein sequence ID" value="CAE7588759.1"/>
    <property type="molecule type" value="Genomic_DNA"/>
</dbReference>
<comment type="caution">
    <text evidence="10">The sequence shown here is derived from an EMBL/GenBank/DDBJ whole genome shotgun (WGS) entry which is preliminary data.</text>
</comment>
<keyword evidence="5 7" id="KW-0238">DNA-binding</keyword>
<dbReference type="Gene3D" id="1.10.287.690">
    <property type="entry name" value="Helix hairpin bin"/>
    <property type="match status" value="1"/>
</dbReference>
<dbReference type="InterPro" id="IPR043502">
    <property type="entry name" value="DNA/RNA_pol_sf"/>
</dbReference>
<dbReference type="SUPFAM" id="SSF53098">
    <property type="entry name" value="Ribonuclease H-like"/>
    <property type="match status" value="1"/>
</dbReference>
<dbReference type="Proteomes" id="UP000601435">
    <property type="component" value="Unassembled WGS sequence"/>
</dbReference>
<dbReference type="SUPFAM" id="SSF56672">
    <property type="entry name" value="DNA/RNA polymerases"/>
    <property type="match status" value="1"/>
</dbReference>
<dbReference type="InterPro" id="IPR006133">
    <property type="entry name" value="DNA-dir_DNA_pol_B_exonuc"/>
</dbReference>
<dbReference type="Gene3D" id="3.90.1600.10">
    <property type="entry name" value="Palm domain of DNA polymerase"/>
    <property type="match status" value="1"/>
</dbReference>
<dbReference type="Pfam" id="PF00136">
    <property type="entry name" value="DNA_pol_B"/>
    <property type="match status" value="1"/>
</dbReference>
<keyword evidence="2 7" id="KW-0808">Transferase</keyword>
<dbReference type="NCBIfam" id="TIGR00592">
    <property type="entry name" value="pol2"/>
    <property type="match status" value="1"/>
</dbReference>
<dbReference type="GO" id="GO:0008296">
    <property type="term" value="F:3'-5'-DNA exonuclease activity"/>
    <property type="evidence" value="ECO:0007669"/>
    <property type="project" value="TreeGrafter"/>
</dbReference>
<comment type="catalytic activity">
    <reaction evidence="6 7">
        <text>DNA(n) + a 2'-deoxyribonucleoside 5'-triphosphate = DNA(n+1) + diphosphate</text>
        <dbReference type="Rhea" id="RHEA:22508"/>
        <dbReference type="Rhea" id="RHEA-COMP:17339"/>
        <dbReference type="Rhea" id="RHEA-COMP:17340"/>
        <dbReference type="ChEBI" id="CHEBI:33019"/>
        <dbReference type="ChEBI" id="CHEBI:61560"/>
        <dbReference type="ChEBI" id="CHEBI:173112"/>
        <dbReference type="EC" id="2.7.7.7"/>
    </reaction>
</comment>
<dbReference type="InterPro" id="IPR006172">
    <property type="entry name" value="DNA-dir_DNA_pol_B"/>
</dbReference>
<proteinExistence type="inferred from homology"/>
<name>A0A812UQ00_9DINO</name>
<dbReference type="InterPro" id="IPR036397">
    <property type="entry name" value="RNaseH_sf"/>
</dbReference>
<dbReference type="PANTHER" id="PTHR10322">
    <property type="entry name" value="DNA POLYMERASE CATALYTIC SUBUNIT"/>
    <property type="match status" value="1"/>
</dbReference>